<name>A0A1W1YQT5_9FIRM</name>
<dbReference type="NCBIfam" id="TIGR01554">
    <property type="entry name" value="major_cap_HK97"/>
    <property type="match status" value="1"/>
</dbReference>
<dbReference type="STRING" id="1122930.SAMN02745168_0632"/>
<dbReference type="EMBL" id="FWXW01000001">
    <property type="protein sequence ID" value="SMC38496.1"/>
    <property type="molecule type" value="Genomic_DNA"/>
</dbReference>
<reference evidence="3 4" key="1">
    <citation type="submission" date="2017-04" db="EMBL/GenBank/DDBJ databases">
        <authorList>
            <person name="Afonso C.L."/>
            <person name="Miller P.J."/>
            <person name="Scott M.A."/>
            <person name="Spackman E."/>
            <person name="Goraichik I."/>
            <person name="Dimitrov K.M."/>
            <person name="Suarez D.L."/>
            <person name="Swayne D.E."/>
        </authorList>
    </citation>
    <scope>NUCLEOTIDE SEQUENCE [LARGE SCALE GENOMIC DNA]</scope>
    <source>
        <strain evidence="3 4">DSM 12816</strain>
    </source>
</reference>
<comment type="subcellular location">
    <subcellularLocation>
        <location evidence="1">Virion</location>
    </subcellularLocation>
</comment>
<evidence type="ECO:0000256" key="1">
    <source>
        <dbReference type="ARBA" id="ARBA00004328"/>
    </source>
</evidence>
<organism evidence="3 4">
    <name type="scientific">Papillibacter cinnamivorans DSM 12816</name>
    <dbReference type="NCBI Taxonomy" id="1122930"/>
    <lineage>
        <taxon>Bacteria</taxon>
        <taxon>Bacillati</taxon>
        <taxon>Bacillota</taxon>
        <taxon>Clostridia</taxon>
        <taxon>Eubacteriales</taxon>
        <taxon>Oscillospiraceae</taxon>
        <taxon>Papillibacter</taxon>
    </lineage>
</organism>
<evidence type="ECO:0000313" key="4">
    <source>
        <dbReference type="Proteomes" id="UP000192790"/>
    </source>
</evidence>
<dbReference type="InterPro" id="IPR054612">
    <property type="entry name" value="Phage_capsid-like_C"/>
</dbReference>
<protein>
    <submittedName>
        <fullName evidence="3">Phage major capsid protein, HK97 family</fullName>
    </submittedName>
</protein>
<gene>
    <name evidence="3" type="ORF">SAMN02745168_0632</name>
</gene>
<dbReference type="SUPFAM" id="SSF56563">
    <property type="entry name" value="Major capsid protein gp5"/>
    <property type="match status" value="1"/>
</dbReference>
<dbReference type="RefSeq" id="WP_084233252.1">
    <property type="nucleotide sequence ID" value="NZ_FWXW01000001.1"/>
</dbReference>
<dbReference type="OrthoDB" id="9786516at2"/>
<keyword evidence="4" id="KW-1185">Reference proteome</keyword>
<dbReference type="Proteomes" id="UP000192790">
    <property type="component" value="Unassembled WGS sequence"/>
</dbReference>
<dbReference type="AlphaFoldDB" id="A0A1W1YQT5"/>
<accession>A0A1W1YQT5</accession>
<dbReference type="InterPro" id="IPR024455">
    <property type="entry name" value="Phage_capsid"/>
</dbReference>
<dbReference type="Pfam" id="PF05065">
    <property type="entry name" value="Phage_capsid"/>
    <property type="match status" value="1"/>
</dbReference>
<proteinExistence type="predicted"/>
<evidence type="ECO:0000313" key="3">
    <source>
        <dbReference type="EMBL" id="SMC38496.1"/>
    </source>
</evidence>
<dbReference type="Gene3D" id="3.30.2400.10">
    <property type="entry name" value="Major capsid protein gp5"/>
    <property type="match status" value="1"/>
</dbReference>
<sequence length="430" mass="46321">MNKSKAMKALIANLTALQTDAQALQTKPDATAAEITAKTEEIKAVKAKIKAQEILDESKEFDEAGELIPDTKPVNDPIYAQPKNHKGPFNSFGEQLLAVVKSSPKGAVIDKRLMEIQNASGANEGVPSEGGFLVQQDFVSEIQKVIFDQSQILSMCREIPISANSNGVKLNGIDETNRANGSRWGGVQGYWANEAATVTSSKPKFRKIELSLNKLFALYYSTDELLADASAMEAVLSQAFSEELSFKALDAIIRGTGAGQPLGILNAGCLVSQAKETGQAADTVVHENISKMWNRLFAGSRANAAWLVNQEVEPQLEAMALAIGTGGTLSPMAMEYMTKGTIKGRPVIPIEQASALGDVGDIILADMRQYLLATKGGPQMASSMHVQFLYDEMTFRMTWRLDGQPALHSAITPYKGASTLSSFVTLAERA</sequence>
<evidence type="ECO:0000259" key="2">
    <source>
        <dbReference type="Pfam" id="PF05065"/>
    </source>
</evidence>
<feature type="domain" description="Phage capsid-like C-terminal" evidence="2">
    <location>
        <begin position="130"/>
        <end position="415"/>
    </location>
</feature>